<accession>A0ABR3ZPA9</accession>
<reference evidence="7 8" key="1">
    <citation type="journal article" date="2024" name="IMA Fungus">
        <title>IMA Genome - F19 : A genome assembly and annotation guide to empower mycologists, including annotated draft genome sequences of Ceratocystis pirilliformis, Diaporthe australafricana, Fusarium ophioides, Paecilomyces lecythidis, and Sporothrix stenoceras.</title>
        <authorList>
            <person name="Aylward J."/>
            <person name="Wilson A.M."/>
            <person name="Visagie C.M."/>
            <person name="Spraker J."/>
            <person name="Barnes I."/>
            <person name="Buitendag C."/>
            <person name="Ceriani C."/>
            <person name="Del Mar Angel L."/>
            <person name="du Plessis D."/>
            <person name="Fuchs T."/>
            <person name="Gasser K."/>
            <person name="Kramer D."/>
            <person name="Li W."/>
            <person name="Munsamy K."/>
            <person name="Piso A."/>
            <person name="Price J.L."/>
            <person name="Sonnekus B."/>
            <person name="Thomas C."/>
            <person name="van der Nest A."/>
            <person name="van Dijk A."/>
            <person name="van Heerden A."/>
            <person name="van Vuuren N."/>
            <person name="Yilmaz N."/>
            <person name="Duong T.A."/>
            <person name="van der Merwe N.A."/>
            <person name="Wingfield M.J."/>
            <person name="Wingfield B.D."/>
        </authorList>
    </citation>
    <scope>NUCLEOTIDE SEQUENCE [LARGE SCALE GENOMIC DNA]</scope>
    <source>
        <strain evidence="7 8">CMW 5346</strain>
    </source>
</reference>
<feature type="compositionally biased region" description="Acidic residues" evidence="6">
    <location>
        <begin position="1090"/>
        <end position="1099"/>
    </location>
</feature>
<gene>
    <name evidence="7" type="ORF">Sste5346_000980</name>
</gene>
<comment type="function">
    <text evidence="3">Regulates mitochondrial small subunit maturation by controlling 15S rRNA 5'-end processing. Localizes to the 5' precursor of the 15S rRNA in a position that is subsequently occupied by mS47 in the mature yeast mtSSU. Uses structure and sequence-specific RNA recognition, binding to a single-stranded region of the precursor and specifically recognizing bases -6 to -1. The exchange of Ccm1 for mS47 is coupled to the irreversible removal of precursor rRNA that is accompanied by conformational changes of the mitoribosomal proteins uS5m and mS26. These conformational changes signal completion of 5'-end rRNA processing through protection of the mature 5'-end of the 15S rRNA and stabilization of mS47. The removal of the 5' precursor together with the dissociation of Ccm1 may be catalyzed by the 5'-3' exoribonuclease Pet127. Involved in the specific removal of group I introns in mitochondrial encoded transcripts.</text>
</comment>
<feature type="region of interest" description="Disordered" evidence="6">
    <location>
        <begin position="824"/>
        <end position="849"/>
    </location>
</feature>
<comment type="subunit">
    <text evidence="4">Binds to mitochondrial small subunit 15S rRNA.</text>
</comment>
<feature type="region of interest" description="Disordered" evidence="6">
    <location>
        <begin position="106"/>
        <end position="186"/>
    </location>
</feature>
<feature type="repeat" description="PPR" evidence="5">
    <location>
        <begin position="705"/>
        <end position="739"/>
    </location>
</feature>
<feature type="compositionally biased region" description="Polar residues" evidence="6">
    <location>
        <begin position="1118"/>
        <end position="1141"/>
    </location>
</feature>
<feature type="region of interest" description="Disordered" evidence="6">
    <location>
        <begin position="1079"/>
        <end position="1141"/>
    </location>
</feature>
<feature type="compositionally biased region" description="Low complexity" evidence="6">
    <location>
        <begin position="1107"/>
        <end position="1117"/>
    </location>
</feature>
<comment type="caution">
    <text evidence="7">The sequence shown here is derived from an EMBL/GenBank/DDBJ whole genome shotgun (WGS) entry which is preliminary data.</text>
</comment>
<keyword evidence="2" id="KW-0677">Repeat</keyword>
<evidence type="ECO:0008006" key="9">
    <source>
        <dbReference type="Google" id="ProtNLM"/>
    </source>
</evidence>
<feature type="compositionally biased region" description="Low complexity" evidence="6">
    <location>
        <begin position="106"/>
        <end position="129"/>
    </location>
</feature>
<dbReference type="InterPro" id="IPR002885">
    <property type="entry name" value="PPR_rpt"/>
</dbReference>
<dbReference type="Pfam" id="PF01535">
    <property type="entry name" value="PPR"/>
    <property type="match status" value="1"/>
</dbReference>
<dbReference type="InterPro" id="IPR011990">
    <property type="entry name" value="TPR-like_helical_dom_sf"/>
</dbReference>
<organism evidence="7 8">
    <name type="scientific">Sporothrix stenoceras</name>
    <dbReference type="NCBI Taxonomy" id="5173"/>
    <lineage>
        <taxon>Eukaryota</taxon>
        <taxon>Fungi</taxon>
        <taxon>Dikarya</taxon>
        <taxon>Ascomycota</taxon>
        <taxon>Pezizomycotina</taxon>
        <taxon>Sordariomycetes</taxon>
        <taxon>Sordariomycetidae</taxon>
        <taxon>Ophiostomatales</taxon>
        <taxon>Ophiostomataceae</taxon>
        <taxon>Sporothrix</taxon>
    </lineage>
</organism>
<evidence type="ECO:0000256" key="5">
    <source>
        <dbReference type="PROSITE-ProRule" id="PRU00708"/>
    </source>
</evidence>
<sequence>MPLLDRTAAGLEPAGLQRLLPKVSRASGKPSEVLQALFQQQKGLPGHDPRVSSQNGYREGYRDGYFDMYTPEQSQVEPLNASAFLLDFLYPKGALTFVRKLSSVSSRRVRSNSSMNTSKSTSTTNSPKSPILPNTTRKPARQVRSLLSSASPASSEIPAEKSAAPDEDDLNDNEQAAPDDETPAPAAEQRAILDELSRLLQLTPTSNDRELFDQARRLYNKLEDSPHVAALKPALFMFLAPSKKEPDVRRTIKLFNDFDPSLWTADMVSTVVKAKFKVNKRDEALDIFQRSTETNAWADGAAPGFGLLIASALKTNEWPLVSHVWNIYKNKTGRNKAEAALLKSVLEMSNLPEKLQSLAALINLLERNETTPLAEFETRSTGKYNLVALKEAFKAILEASLHRLDPDVAYPLVKTLTNPRVYENFIQILINKNRPDLAARAYSEYRLMPKFKPHVVTLTAMVRHVYYPDNARGMEEVLKDWYNSRGRLNFWGYQKFLAFYASRGDVTSVYRLWSEFTNVYPTAIESAEDVFAHLLKVHAVRGDLAQVEQAFAEIWDKYKVKPNTICWNIRLHIYVERGHYTKAMQIFEELCEAVEPDDYSFSTIMTIVGGRGDINLVSDLYWLAQQCGVQITEAIIDPIVEAYCQNDMYNEAERLCVTTTRDEKVGGKPYTALWNTLLHHHALRHDLVAVNRILNVMTRLNVTYDNNTYSALLFALAQCRQPRRAVELLRAAQEDGIFRPSAHHYTLLMMAYIRSKQPHRALQVNRLMHHMGFQRSSQQIQMVIKAFSQWQDFPKGDKPAEGGLGAAERRDLFAKALREFQRSLSTQSAGGGGGRRGSSSLPSSRAKEAVGREAARMHLGAVRRFSFVIFMLVQARDFAGVEEVMQLYKSIAPAEERQQPLPLKLCNALMLSDYYEGRFDRVKEMWQNILGRTQEISRPQALNETRLESILGHTKAAGVETDIQTDIQAAIAANELTPESTQQSTSTAPEKREKLDRRVVAKLRYGLTDPLKTMQRLYAAERDSDGLMTLVNNDILSNGFLLDSKNWNHYVQNLARLGRTREAFSVCEERLMDQWSGFSPLRARNRGGSEEDGSLSEEADVLKRSRSSSPSASQPSQDPNGSDSSDPFSNKTGSGSPTMSRLQHIREGATRYNRPTTYTFMVLAKAYMELEQMALWSSIAEREFRTLGARFPRSVHAVRTMVRMNSRIEGRVFGGTDNVATDLGMFPLVNESAVPSKDGQGNGSPNRRASWDPPPREETNN</sequence>
<keyword evidence="8" id="KW-1185">Reference proteome</keyword>
<dbReference type="Pfam" id="PF13812">
    <property type="entry name" value="PPR_3"/>
    <property type="match status" value="1"/>
</dbReference>
<proteinExistence type="inferred from homology"/>
<evidence type="ECO:0000313" key="7">
    <source>
        <dbReference type="EMBL" id="KAL1902538.1"/>
    </source>
</evidence>
<dbReference type="PANTHER" id="PTHR47447:SF23">
    <property type="entry name" value="PENTACOTRIPEPTIDE-REPEAT REGION OF PRORP DOMAIN-CONTAINING PROTEIN"/>
    <property type="match status" value="1"/>
</dbReference>
<dbReference type="EMBL" id="JAWCUI010000004">
    <property type="protein sequence ID" value="KAL1902538.1"/>
    <property type="molecule type" value="Genomic_DNA"/>
</dbReference>
<protein>
    <recommendedName>
        <fullName evidence="9">Translation regulator</fullName>
    </recommendedName>
</protein>
<evidence type="ECO:0000256" key="1">
    <source>
        <dbReference type="ARBA" id="ARBA00006192"/>
    </source>
</evidence>
<comment type="similarity">
    <text evidence="1">Belongs to the CCM1 family.</text>
</comment>
<feature type="region of interest" description="Disordered" evidence="6">
    <location>
        <begin position="1230"/>
        <end position="1261"/>
    </location>
</feature>
<dbReference type="Proteomes" id="UP001583186">
    <property type="component" value="Unassembled WGS sequence"/>
</dbReference>
<dbReference type="PANTHER" id="PTHR47447">
    <property type="entry name" value="OS03G0856100 PROTEIN"/>
    <property type="match status" value="1"/>
</dbReference>
<feature type="compositionally biased region" description="Acidic residues" evidence="6">
    <location>
        <begin position="165"/>
        <end position="182"/>
    </location>
</feature>
<feature type="compositionally biased region" description="Low complexity" evidence="6">
    <location>
        <begin position="145"/>
        <end position="162"/>
    </location>
</feature>
<dbReference type="Gene3D" id="1.25.40.10">
    <property type="entry name" value="Tetratricopeptide repeat domain"/>
    <property type="match status" value="2"/>
</dbReference>
<evidence type="ECO:0000256" key="6">
    <source>
        <dbReference type="SAM" id="MobiDB-lite"/>
    </source>
</evidence>
<evidence type="ECO:0000256" key="4">
    <source>
        <dbReference type="ARBA" id="ARBA00044511"/>
    </source>
</evidence>
<name>A0ABR3ZPA9_9PEZI</name>
<evidence type="ECO:0000256" key="2">
    <source>
        <dbReference type="ARBA" id="ARBA00022737"/>
    </source>
</evidence>
<evidence type="ECO:0000313" key="8">
    <source>
        <dbReference type="Proteomes" id="UP001583186"/>
    </source>
</evidence>
<dbReference type="PROSITE" id="PS51375">
    <property type="entry name" value="PPR"/>
    <property type="match status" value="1"/>
</dbReference>
<evidence type="ECO:0000256" key="3">
    <source>
        <dbReference type="ARBA" id="ARBA00044493"/>
    </source>
</evidence>